<dbReference type="FunFam" id="2.60.40.60:FF:000003">
    <property type="entry name" value="Protocadherin alpha 2"/>
    <property type="match status" value="1"/>
</dbReference>
<evidence type="ECO:0000256" key="9">
    <source>
        <dbReference type="ARBA" id="ARBA00023136"/>
    </source>
</evidence>
<feature type="domain" description="Cadherin" evidence="15">
    <location>
        <begin position="466"/>
        <end position="570"/>
    </location>
</feature>
<dbReference type="GeneID" id="120542155"/>
<evidence type="ECO:0000256" key="7">
    <source>
        <dbReference type="ARBA" id="ARBA00022889"/>
    </source>
</evidence>
<evidence type="ECO:0000313" key="16">
    <source>
        <dbReference type="EMBL" id="KAG2455419.1"/>
    </source>
</evidence>
<evidence type="ECO:0000256" key="12">
    <source>
        <dbReference type="SAM" id="MobiDB-lite"/>
    </source>
</evidence>
<dbReference type="InterPro" id="IPR013164">
    <property type="entry name" value="Cadherin_N"/>
</dbReference>
<feature type="domain" description="Cadherin" evidence="15">
    <location>
        <begin position="368"/>
        <end position="465"/>
    </location>
</feature>
<dbReference type="GO" id="GO:0005886">
    <property type="term" value="C:plasma membrane"/>
    <property type="evidence" value="ECO:0007669"/>
    <property type="project" value="UniProtKB-SubCell"/>
</dbReference>
<comment type="caution">
    <text evidence="16">The sequence shown here is derived from an EMBL/GenBank/DDBJ whole genome shotgun (WGS) entry which is preliminary data.</text>
</comment>
<keyword evidence="7" id="KW-0130">Cell adhesion</keyword>
<dbReference type="Pfam" id="PF00028">
    <property type="entry name" value="Cadherin"/>
    <property type="match status" value="5"/>
</dbReference>
<dbReference type="FunFam" id="2.60.40.60:FF:000020">
    <property type="entry name" value="Dachsous cadherin-related 1b"/>
    <property type="match status" value="1"/>
</dbReference>
<keyword evidence="10" id="KW-0325">Glycoprotein</keyword>
<feature type="domain" description="Cadherin" evidence="15">
    <location>
        <begin position="247"/>
        <end position="354"/>
    </location>
</feature>
<protein>
    <submittedName>
        <fullName evidence="16">PCD12 protein</fullName>
    </submittedName>
</protein>
<keyword evidence="2" id="KW-1003">Cell membrane</keyword>
<keyword evidence="3 13" id="KW-0812">Transmembrane</keyword>
<keyword evidence="4 14" id="KW-0732">Signal</keyword>
<comment type="subcellular location">
    <subcellularLocation>
        <location evidence="1">Cell membrane</location>
        <topology evidence="1">Single-pass type I membrane protein</topology>
    </subcellularLocation>
</comment>
<feature type="domain" description="Cadherin" evidence="15">
    <location>
        <begin position="138"/>
        <end position="246"/>
    </location>
</feature>
<dbReference type="PRINTS" id="PR00205">
    <property type="entry name" value="CADHERIN"/>
</dbReference>
<dbReference type="InterPro" id="IPR020894">
    <property type="entry name" value="Cadherin_CS"/>
</dbReference>
<dbReference type="EMBL" id="JAATIS010009265">
    <property type="protein sequence ID" value="KAG2455419.1"/>
    <property type="molecule type" value="Genomic_DNA"/>
</dbReference>
<dbReference type="PROSITE" id="PS00232">
    <property type="entry name" value="CADHERIN_1"/>
    <property type="match status" value="2"/>
</dbReference>
<name>A0A8X7WU51_POLSE</name>
<keyword evidence="6 11" id="KW-0106">Calcium</keyword>
<dbReference type="AlphaFoldDB" id="A0A8X7WU51"/>
<evidence type="ECO:0000259" key="15">
    <source>
        <dbReference type="PROSITE" id="PS50268"/>
    </source>
</evidence>
<feature type="signal peptide" evidence="14">
    <location>
        <begin position="1"/>
        <end position="25"/>
    </location>
</feature>
<dbReference type="PROSITE" id="PS50268">
    <property type="entry name" value="CADHERIN_2"/>
    <property type="match status" value="6"/>
</dbReference>
<dbReference type="GO" id="GO:0007156">
    <property type="term" value="P:homophilic cell adhesion via plasma membrane adhesion molecules"/>
    <property type="evidence" value="ECO:0007669"/>
    <property type="project" value="InterPro"/>
</dbReference>
<evidence type="ECO:0000256" key="14">
    <source>
        <dbReference type="SAM" id="SignalP"/>
    </source>
</evidence>
<dbReference type="SMART" id="SM00112">
    <property type="entry name" value="CA"/>
    <property type="match status" value="6"/>
</dbReference>
<dbReference type="FunFam" id="2.60.40.60:FF:000002">
    <property type="entry name" value="Protocadherin alpha 2"/>
    <property type="match status" value="1"/>
</dbReference>
<feature type="region of interest" description="Disordered" evidence="12">
    <location>
        <begin position="975"/>
        <end position="1020"/>
    </location>
</feature>
<feature type="compositionally biased region" description="Polar residues" evidence="12">
    <location>
        <begin position="993"/>
        <end position="1002"/>
    </location>
</feature>
<evidence type="ECO:0000313" key="17">
    <source>
        <dbReference type="Proteomes" id="UP000886611"/>
    </source>
</evidence>
<keyword evidence="8 13" id="KW-1133">Transmembrane helix</keyword>
<sequence>MYLRKTRAAELSLFLLGCLCSRSLSNSATVFSAAYRVNEEVSSGTVVGKLEDVLPLERENGPAMKFQVSSDTGAIPFQVSESDGAVSTLGRLDREALCTNDATCVIKFNVFYQRGFTFGVFHIQVEVLDINDNSPSFESLEQQIEISESANLRTRIPLDRALDPDWGPNGLQTYSLSANPHFALDVITGTGGEKHAELVVIKELDRELQSSFKLFLTAWDKGNPPKSGTTLVRVNVLDSNDNSPIFEDNLLTAELREDAQKGTMVISLKATDPDQGANGEVEYSFSKHAPQEVFNLFHIDAKTGIVTLCGVLDYEKKQAYEIDIQAKDLGPSPIPAHCKLHIKVLDVNDNIPVIHLSWVSSGMDVAVIPENAALDSFLALMVVSDADSGENGNVQCEIHHGLGHFRLQKTHGDNYMIVTNASLDREKLDWYNLTLVAKDNGTPSFSAIKHLAVHVADENDNAPVFSSNFYMVSLKENNQRGIQVINMKASDADLGMAGTITYSMKEPGLSPAFAVHPSNGTVIAQKPVDFEERQNFTLIIEGIDKGSPPLSSSATLFIRVQDINDNYPIIVEPSPKNGVATVSVPINTDTGEIVSELDGDHMRNCVPPKLADCVKADGYPAARIRATDLDSGINGELRYRIKSQSDSSIFTINEITGQIFVNSSNTTELLGKVYLLDVTVTDMGSPALTTTVVLQLTFLSLADHLKNSSSGGQHQLSVTMIVLICTIAGLLLIFLIAAGLSTLCHTEKRRDNRAYNCRHAESTYTRHPRRPQKQIHKAEIHLVPVLRGRPAESGDGGISQALPRPSDDTMDVPSPSPPCQFNLSPSLSRTLRNQTFPDPNDTLTSCRTLRKVDNESLLFTPSGSCKTLRKPKDINLHNTEDSMPVHADSSTIKMSGSAGKQDPSSPVLYRTLRRQKNTENKTRAENEDQQRILQNLFRLSMAALAEYNPTEVTAASSQVQISQLLSLLHKGQFQPRPNFRGNKYSGRTGRSGGQDTDWLSTKDSGHGESEAGDVDWETGRDSPTDPLLAEGMETLPHPTDDVFVDLPDPAWMARLSLPLTADYRENIFVPQEPMSLAAPAVPIPADGNTVFSTFGKSHTASPTLTGNLLSEVSTLFEMLLSQKAESQCQPSAEVLYRLSAAYRRSLEGEDKVTGGTGGYRDSGEA</sequence>
<evidence type="ECO:0000256" key="8">
    <source>
        <dbReference type="ARBA" id="ARBA00022989"/>
    </source>
</evidence>
<feature type="non-terminal residue" evidence="16">
    <location>
        <position position="1165"/>
    </location>
</feature>
<feature type="region of interest" description="Disordered" evidence="12">
    <location>
        <begin position="789"/>
        <end position="818"/>
    </location>
</feature>
<keyword evidence="17" id="KW-1185">Reference proteome</keyword>
<feature type="non-terminal residue" evidence="16">
    <location>
        <position position="1"/>
    </location>
</feature>
<evidence type="ECO:0000256" key="10">
    <source>
        <dbReference type="ARBA" id="ARBA00023180"/>
    </source>
</evidence>
<evidence type="ECO:0000256" key="4">
    <source>
        <dbReference type="ARBA" id="ARBA00022729"/>
    </source>
</evidence>
<keyword evidence="5" id="KW-0677">Repeat</keyword>
<gene>
    <name evidence="16" type="primary">Pcdh12</name>
    <name evidence="16" type="ORF">GTO96_0007000</name>
</gene>
<dbReference type="InterPro" id="IPR015919">
    <property type="entry name" value="Cadherin-like_sf"/>
</dbReference>
<evidence type="ECO:0000256" key="5">
    <source>
        <dbReference type="ARBA" id="ARBA00022737"/>
    </source>
</evidence>
<dbReference type="PANTHER" id="PTHR24028">
    <property type="entry name" value="CADHERIN-87A"/>
    <property type="match status" value="1"/>
</dbReference>
<evidence type="ECO:0000256" key="13">
    <source>
        <dbReference type="SAM" id="Phobius"/>
    </source>
</evidence>
<accession>A0A8X7WU51</accession>
<dbReference type="CDD" id="cd11304">
    <property type="entry name" value="Cadherin_repeat"/>
    <property type="match status" value="6"/>
</dbReference>
<evidence type="ECO:0000256" key="1">
    <source>
        <dbReference type="ARBA" id="ARBA00004251"/>
    </source>
</evidence>
<dbReference type="RefSeq" id="XP_039630325.1">
    <property type="nucleotide sequence ID" value="XM_039774391.1"/>
</dbReference>
<evidence type="ECO:0000256" key="2">
    <source>
        <dbReference type="ARBA" id="ARBA00022475"/>
    </source>
</evidence>
<dbReference type="FunFam" id="2.60.40.60:FF:000007">
    <property type="entry name" value="Protocadherin alpha 2"/>
    <property type="match status" value="1"/>
</dbReference>
<dbReference type="Gene3D" id="2.60.40.60">
    <property type="entry name" value="Cadherins"/>
    <property type="match status" value="6"/>
</dbReference>
<feature type="domain" description="Cadherin" evidence="15">
    <location>
        <begin position="618"/>
        <end position="710"/>
    </location>
</feature>
<evidence type="ECO:0000256" key="11">
    <source>
        <dbReference type="PROSITE-ProRule" id="PRU00043"/>
    </source>
</evidence>
<dbReference type="GO" id="GO:0005509">
    <property type="term" value="F:calcium ion binding"/>
    <property type="evidence" value="ECO:0007669"/>
    <property type="project" value="UniProtKB-UniRule"/>
</dbReference>
<feature type="region of interest" description="Disordered" evidence="12">
    <location>
        <begin position="875"/>
        <end position="905"/>
    </location>
</feature>
<dbReference type="InterPro" id="IPR002126">
    <property type="entry name" value="Cadherin-like_dom"/>
</dbReference>
<dbReference type="PANTHER" id="PTHR24028:SF42">
    <property type="entry name" value="PROTOCADHERIN-12"/>
    <property type="match status" value="1"/>
</dbReference>
<keyword evidence="9 13" id="KW-0472">Membrane</keyword>
<dbReference type="InterPro" id="IPR050174">
    <property type="entry name" value="Protocadherin/Cadherin-CA"/>
</dbReference>
<proteinExistence type="predicted"/>
<reference evidence="16 17" key="1">
    <citation type="journal article" date="2021" name="Cell">
        <title>Tracing the genetic footprints of vertebrate landing in non-teleost ray-finned fishes.</title>
        <authorList>
            <person name="Bi X."/>
            <person name="Wang K."/>
            <person name="Yang L."/>
            <person name="Pan H."/>
            <person name="Jiang H."/>
            <person name="Wei Q."/>
            <person name="Fang M."/>
            <person name="Yu H."/>
            <person name="Zhu C."/>
            <person name="Cai Y."/>
            <person name="He Y."/>
            <person name="Gan X."/>
            <person name="Zeng H."/>
            <person name="Yu D."/>
            <person name="Zhu Y."/>
            <person name="Jiang H."/>
            <person name="Qiu Q."/>
            <person name="Yang H."/>
            <person name="Zhang Y.E."/>
            <person name="Wang W."/>
            <person name="Zhu M."/>
            <person name="He S."/>
            <person name="Zhang G."/>
        </authorList>
    </citation>
    <scope>NUCLEOTIDE SEQUENCE [LARGE SCALE GENOMIC DNA]</scope>
    <source>
        <strain evidence="16">Bchr_013</strain>
    </source>
</reference>
<evidence type="ECO:0000256" key="3">
    <source>
        <dbReference type="ARBA" id="ARBA00022692"/>
    </source>
</evidence>
<dbReference type="Pfam" id="PF08266">
    <property type="entry name" value="Cadherin_2"/>
    <property type="match status" value="1"/>
</dbReference>
<dbReference type="SUPFAM" id="SSF49313">
    <property type="entry name" value="Cadherin-like"/>
    <property type="match status" value="5"/>
</dbReference>
<feature type="chain" id="PRO_5036492098" evidence="14">
    <location>
        <begin position="26"/>
        <end position="1165"/>
    </location>
</feature>
<evidence type="ECO:0000256" key="6">
    <source>
        <dbReference type="ARBA" id="ARBA00022837"/>
    </source>
</evidence>
<feature type="domain" description="Cadherin" evidence="15">
    <location>
        <begin position="37"/>
        <end position="137"/>
    </location>
</feature>
<feature type="transmembrane region" description="Helical" evidence="13">
    <location>
        <begin position="716"/>
        <end position="740"/>
    </location>
</feature>
<organism evidence="16 17">
    <name type="scientific">Polypterus senegalus</name>
    <name type="common">Senegal bichir</name>
    <dbReference type="NCBI Taxonomy" id="55291"/>
    <lineage>
        <taxon>Eukaryota</taxon>
        <taxon>Metazoa</taxon>
        <taxon>Chordata</taxon>
        <taxon>Craniata</taxon>
        <taxon>Vertebrata</taxon>
        <taxon>Euteleostomi</taxon>
        <taxon>Actinopterygii</taxon>
        <taxon>Polypteriformes</taxon>
        <taxon>Polypteridae</taxon>
        <taxon>Polypterus</taxon>
    </lineage>
</organism>
<dbReference type="Proteomes" id="UP000886611">
    <property type="component" value="Unassembled WGS sequence"/>
</dbReference>